<keyword evidence="2" id="KW-0732">Signal</keyword>
<evidence type="ECO:0000313" key="4">
    <source>
        <dbReference type="EMBL" id="OMH79149.1"/>
    </source>
</evidence>
<dbReference type="EMBL" id="LSSK01000803">
    <property type="protein sequence ID" value="OMH81852.1"/>
    <property type="molecule type" value="Genomic_DNA"/>
</dbReference>
<organism evidence="3 6">
    <name type="scientific">Zancudomyces culisetae</name>
    <name type="common">Gut fungus</name>
    <name type="synonym">Smittium culisetae</name>
    <dbReference type="NCBI Taxonomy" id="1213189"/>
    <lineage>
        <taxon>Eukaryota</taxon>
        <taxon>Fungi</taxon>
        <taxon>Fungi incertae sedis</taxon>
        <taxon>Zoopagomycota</taxon>
        <taxon>Kickxellomycotina</taxon>
        <taxon>Harpellomycetes</taxon>
        <taxon>Harpellales</taxon>
        <taxon>Legeriomycetaceae</taxon>
        <taxon>Zancudomyces</taxon>
    </lineage>
</organism>
<gene>
    <name evidence="5" type="ORF">AX774_g4683</name>
    <name evidence="4" type="ORF">AX774_g7435</name>
    <name evidence="3" type="ORF">AX774_g7724</name>
</gene>
<feature type="region of interest" description="Disordered" evidence="1">
    <location>
        <begin position="52"/>
        <end position="72"/>
    </location>
</feature>
<reference evidence="3" key="1">
    <citation type="submission" date="2017-01" db="EMBL/GenBank/DDBJ databases">
        <authorList>
            <person name="Mah S.A."/>
            <person name="Swanson W.J."/>
            <person name="Moy G.W."/>
            <person name="Vacquier V.D."/>
        </authorList>
    </citation>
    <scope>NUCLEOTIDE SEQUENCE [LARGE SCALE GENOMIC DNA]</scope>
    <source>
        <strain evidence="3">COL-18-3</strain>
    </source>
</reference>
<sequence length="165" mass="17366">MRLSVVLSIFAAMVTANAASEKCPTRPVTVVTVTSIYFRSLEVDPITLSTTATTPTATTTTPTTTATTTHPTSCPSFPTYGSQDECVLTNNGIYFEKQGCECECSSTGTVSCSLSLVCDGTPTDPDSAYSNCISRHPLGKWISFGDTNSECHCDKTSGCACTAVE</sequence>
<dbReference type="EMBL" id="LSSK01001746">
    <property type="protein sequence ID" value="OMH78874.1"/>
    <property type="molecule type" value="Genomic_DNA"/>
</dbReference>
<feature type="chain" id="PRO_5015068942" evidence="2">
    <location>
        <begin position="19"/>
        <end position="165"/>
    </location>
</feature>
<comment type="caution">
    <text evidence="3">The sequence shown here is derived from an EMBL/GenBank/DDBJ whole genome shotgun (WGS) entry which is preliminary data.</text>
</comment>
<evidence type="ECO:0000313" key="3">
    <source>
        <dbReference type="EMBL" id="OMH78874.1"/>
    </source>
</evidence>
<dbReference type="Proteomes" id="UP000188320">
    <property type="component" value="Unassembled WGS sequence"/>
</dbReference>
<name>A0A1R1PD18_ZANCU</name>
<reference evidence="6" key="2">
    <citation type="submission" date="2017-01" db="EMBL/GenBank/DDBJ databases">
        <authorList>
            <person name="Wang Y."/>
            <person name="White M."/>
            <person name="Kvist S."/>
            <person name="Moncalvo J.-M."/>
        </authorList>
    </citation>
    <scope>NUCLEOTIDE SEQUENCE [LARGE SCALE GENOMIC DNA]</scope>
    <source>
        <strain evidence="6">COL-18-3</strain>
    </source>
</reference>
<accession>A0A1R1PD18</accession>
<evidence type="ECO:0000256" key="2">
    <source>
        <dbReference type="SAM" id="SignalP"/>
    </source>
</evidence>
<keyword evidence="6" id="KW-1185">Reference proteome</keyword>
<evidence type="ECO:0000313" key="6">
    <source>
        <dbReference type="Proteomes" id="UP000188320"/>
    </source>
</evidence>
<feature type="signal peptide" evidence="2">
    <location>
        <begin position="1"/>
        <end position="18"/>
    </location>
</feature>
<evidence type="ECO:0000313" key="5">
    <source>
        <dbReference type="EMBL" id="OMH81852.1"/>
    </source>
</evidence>
<dbReference type="EMBL" id="LSSK01001651">
    <property type="protein sequence ID" value="OMH79149.1"/>
    <property type="molecule type" value="Genomic_DNA"/>
</dbReference>
<evidence type="ECO:0000256" key="1">
    <source>
        <dbReference type="SAM" id="MobiDB-lite"/>
    </source>
</evidence>
<dbReference type="AlphaFoldDB" id="A0A1R1PD18"/>
<proteinExistence type="predicted"/>
<protein>
    <submittedName>
        <fullName evidence="3">Uncharacterized protein</fullName>
    </submittedName>
</protein>